<dbReference type="SUPFAM" id="SSF50494">
    <property type="entry name" value="Trypsin-like serine proteases"/>
    <property type="match status" value="1"/>
</dbReference>
<name>A0A1I4SYG0_9BURK</name>
<dbReference type="InterPro" id="IPR043504">
    <property type="entry name" value="Peptidase_S1_PA_chymotrypsin"/>
</dbReference>
<dbReference type="InterPro" id="IPR009003">
    <property type="entry name" value="Peptidase_S1_PA"/>
</dbReference>
<dbReference type="Pfam" id="PF13365">
    <property type="entry name" value="Trypsin_2"/>
    <property type="match status" value="1"/>
</dbReference>
<keyword evidence="3" id="KW-1185">Reference proteome</keyword>
<dbReference type="RefSeq" id="WP_093390401.1">
    <property type="nucleotide sequence ID" value="NZ_FOTW01000028.1"/>
</dbReference>
<proteinExistence type="predicted"/>
<dbReference type="Gene3D" id="2.40.10.10">
    <property type="entry name" value="Trypsin-like serine proteases"/>
    <property type="match status" value="2"/>
</dbReference>
<organism evidence="2 3">
    <name type="scientific">Rugamonas rubra</name>
    <dbReference type="NCBI Taxonomy" id="758825"/>
    <lineage>
        <taxon>Bacteria</taxon>
        <taxon>Pseudomonadati</taxon>
        <taxon>Pseudomonadota</taxon>
        <taxon>Betaproteobacteria</taxon>
        <taxon>Burkholderiales</taxon>
        <taxon>Oxalobacteraceae</taxon>
        <taxon>Telluria group</taxon>
        <taxon>Rugamonas</taxon>
    </lineage>
</organism>
<reference evidence="2 3" key="1">
    <citation type="submission" date="2016-10" db="EMBL/GenBank/DDBJ databases">
        <authorList>
            <person name="de Groot N.N."/>
        </authorList>
    </citation>
    <scope>NUCLEOTIDE SEQUENCE [LARGE SCALE GENOMIC DNA]</scope>
    <source>
        <strain evidence="2 3">ATCC 43154</strain>
    </source>
</reference>
<dbReference type="PANTHER" id="PTHR43019:SF23">
    <property type="entry name" value="PROTEASE DO-LIKE 5, CHLOROPLASTIC"/>
    <property type="match status" value="1"/>
</dbReference>
<dbReference type="PANTHER" id="PTHR43019">
    <property type="entry name" value="SERINE ENDOPROTEASE DEGS"/>
    <property type="match status" value="1"/>
</dbReference>
<feature type="signal peptide" evidence="1">
    <location>
        <begin position="1"/>
        <end position="34"/>
    </location>
</feature>
<dbReference type="STRING" id="758825.SAMN02982985_04983"/>
<gene>
    <name evidence="2" type="ORF">SAMN02982985_04983</name>
</gene>
<protein>
    <submittedName>
        <fullName evidence="2">Trypsin-like peptidase domain-containing protein</fullName>
    </submittedName>
</protein>
<evidence type="ECO:0000313" key="2">
    <source>
        <dbReference type="EMBL" id="SFM69461.1"/>
    </source>
</evidence>
<dbReference type="EMBL" id="FOTW01000028">
    <property type="protein sequence ID" value="SFM69461.1"/>
    <property type="molecule type" value="Genomic_DNA"/>
</dbReference>
<accession>A0A1I4SYG0</accession>
<evidence type="ECO:0000313" key="3">
    <source>
        <dbReference type="Proteomes" id="UP000199470"/>
    </source>
</evidence>
<keyword evidence="1" id="KW-0732">Signal</keyword>
<sequence length="267" mass="27765">MPSLLAVLFRRRPAAGLAAWSAVLLNCIAPPAGADQLEQTIVMVKPAVVGVGTFLAGRSPPIRFVGTGFAVGDGLSVVTNAQLALGPPLPLQGEVLGVLLGNGAQLEFRAATVRAVDKEHDLLHLRIAAPALPVLQLELAPEHAPQEGSALAFTGFPLGLALGLNRATHRATLSAVTPVVLPALATRQLNPRAIAQLSQTPFKVYQLDGTAFAGNSGGPVYAPDSGRVVGIVNQMFVKGLKETALSTPTGITYAVPARHIEDLLRQK</sequence>
<feature type="chain" id="PRO_5011459108" evidence="1">
    <location>
        <begin position="35"/>
        <end position="267"/>
    </location>
</feature>
<dbReference type="Proteomes" id="UP000199470">
    <property type="component" value="Unassembled WGS sequence"/>
</dbReference>
<dbReference type="AlphaFoldDB" id="A0A1I4SYG0"/>
<evidence type="ECO:0000256" key="1">
    <source>
        <dbReference type="SAM" id="SignalP"/>
    </source>
</evidence>
<dbReference type="OrthoDB" id="212300at2"/>